<comment type="similarity">
    <text evidence="1">Belongs to the FGGY kinase family.</text>
</comment>
<evidence type="ECO:0000259" key="4">
    <source>
        <dbReference type="Pfam" id="PF00370"/>
    </source>
</evidence>
<accession>A0ABP9FVZ1</accession>
<dbReference type="PANTHER" id="PTHR10196:SF69">
    <property type="entry name" value="GLYCEROL KINASE"/>
    <property type="match status" value="1"/>
</dbReference>
<proteinExistence type="inferred from homology"/>
<dbReference type="PANTHER" id="PTHR10196">
    <property type="entry name" value="SUGAR KINASE"/>
    <property type="match status" value="1"/>
</dbReference>
<keyword evidence="3" id="KW-0418">Kinase</keyword>
<dbReference type="Proteomes" id="UP001501436">
    <property type="component" value="Unassembled WGS sequence"/>
</dbReference>
<evidence type="ECO:0000256" key="3">
    <source>
        <dbReference type="ARBA" id="ARBA00022777"/>
    </source>
</evidence>
<sequence>MSAKPVVAVFDIGKTNKKLLLFNEHYQVVFEHSERIDEVIDEDGYPCDDIEKLRAFVRDNLNKVLKAEFYKIKAVNFAAYGASFVYIDQHGEVLTPLYNYLKPYPYKLSRQFYNTYGEPEAIALQTASPALGNLNSGMQLYCLKHQQPEVFKKIEAALHLPQYLSFLLTGRAVSELTSIGCHTALWDFALNDYHRWVYEEKLNEVLPPLKTANDVVKVDFNGHNMHVGTGLHDSSAALIPYLISFTKPFVLLSTGTWSITLNPFDQTPLTTEQLEKDCLNYIQYEGKPVKAARYFAGPEYEQRLAQIAAHFGQSVKKYEELTFDKAIADKMQSKQAVTRGSLNQSSPTTDNTNLEMFNNDIEAYYWLMTDIVSKQRASTELVMNGTPVKYLFVDGGFSKNEIFMHLLASAFPHLEVYAAGMPQATAIGAALAIHHGWNHNPYPADLISLKRYS</sequence>
<evidence type="ECO:0000256" key="1">
    <source>
        <dbReference type="ARBA" id="ARBA00009156"/>
    </source>
</evidence>
<dbReference type="InterPro" id="IPR043129">
    <property type="entry name" value="ATPase_NBD"/>
</dbReference>
<dbReference type="EMBL" id="BAABJI010000002">
    <property type="protein sequence ID" value="GAA4918037.1"/>
    <property type="molecule type" value="Genomic_DNA"/>
</dbReference>
<evidence type="ECO:0000313" key="7">
    <source>
        <dbReference type="Proteomes" id="UP001501436"/>
    </source>
</evidence>
<feature type="domain" description="Carbohydrate kinase FGGY N-terminal" evidence="4">
    <location>
        <begin position="7"/>
        <end position="218"/>
    </location>
</feature>
<evidence type="ECO:0008006" key="8">
    <source>
        <dbReference type="Google" id="ProtNLM"/>
    </source>
</evidence>
<feature type="domain" description="Carbohydrate kinase FGGY C-terminal" evidence="5">
    <location>
        <begin position="247"/>
        <end position="436"/>
    </location>
</feature>
<organism evidence="6 7">
    <name type="scientific">Mucilaginibacter defluvii</name>
    <dbReference type="NCBI Taxonomy" id="1196019"/>
    <lineage>
        <taxon>Bacteria</taxon>
        <taxon>Pseudomonadati</taxon>
        <taxon>Bacteroidota</taxon>
        <taxon>Sphingobacteriia</taxon>
        <taxon>Sphingobacteriales</taxon>
        <taxon>Sphingobacteriaceae</taxon>
        <taxon>Mucilaginibacter</taxon>
    </lineage>
</organism>
<comment type="caution">
    <text evidence="6">The sequence shown here is derived from an EMBL/GenBank/DDBJ whole genome shotgun (WGS) entry which is preliminary data.</text>
</comment>
<dbReference type="RefSeq" id="WP_345331260.1">
    <property type="nucleotide sequence ID" value="NZ_BAABJI010000002.1"/>
</dbReference>
<dbReference type="CDD" id="cd07772">
    <property type="entry name" value="ASKHA_NBD_FGGY_NaCK-like"/>
    <property type="match status" value="1"/>
</dbReference>
<reference evidence="7" key="1">
    <citation type="journal article" date="2019" name="Int. J. Syst. Evol. Microbiol.">
        <title>The Global Catalogue of Microorganisms (GCM) 10K type strain sequencing project: providing services to taxonomists for standard genome sequencing and annotation.</title>
        <authorList>
            <consortium name="The Broad Institute Genomics Platform"/>
            <consortium name="The Broad Institute Genome Sequencing Center for Infectious Disease"/>
            <person name="Wu L."/>
            <person name="Ma J."/>
        </authorList>
    </citation>
    <scope>NUCLEOTIDE SEQUENCE [LARGE SCALE GENOMIC DNA]</scope>
    <source>
        <strain evidence="7">JCM 18283</strain>
    </source>
</reference>
<dbReference type="InterPro" id="IPR018484">
    <property type="entry name" value="FGGY_N"/>
</dbReference>
<dbReference type="Pfam" id="PF00370">
    <property type="entry name" value="FGGY_N"/>
    <property type="match status" value="1"/>
</dbReference>
<protein>
    <recommendedName>
        <fullName evidence="8">Sugar (Pentulose or hexulose) kinase</fullName>
    </recommendedName>
</protein>
<keyword evidence="7" id="KW-1185">Reference proteome</keyword>
<dbReference type="SUPFAM" id="SSF53067">
    <property type="entry name" value="Actin-like ATPase domain"/>
    <property type="match status" value="2"/>
</dbReference>
<keyword evidence="2" id="KW-0808">Transferase</keyword>
<dbReference type="Gene3D" id="3.30.420.40">
    <property type="match status" value="2"/>
</dbReference>
<evidence type="ECO:0000313" key="6">
    <source>
        <dbReference type="EMBL" id="GAA4918037.1"/>
    </source>
</evidence>
<dbReference type="InterPro" id="IPR049382">
    <property type="entry name" value="FGGY_C_2"/>
</dbReference>
<dbReference type="Pfam" id="PF21546">
    <property type="entry name" value="FGGY_C_2"/>
    <property type="match status" value="1"/>
</dbReference>
<name>A0ABP9FVZ1_9SPHI</name>
<evidence type="ECO:0000256" key="2">
    <source>
        <dbReference type="ARBA" id="ARBA00022679"/>
    </source>
</evidence>
<evidence type="ECO:0000259" key="5">
    <source>
        <dbReference type="Pfam" id="PF21546"/>
    </source>
</evidence>
<gene>
    <name evidence="6" type="ORF">GCM10023313_22090</name>
</gene>